<evidence type="ECO:0000313" key="2">
    <source>
        <dbReference type="EMBL" id="GEC10671.1"/>
    </source>
</evidence>
<feature type="chain" id="PRO_5038820616" evidence="1">
    <location>
        <begin position="31"/>
        <end position="61"/>
    </location>
</feature>
<keyword evidence="3" id="KW-1185">Reference proteome</keyword>
<dbReference type="AlphaFoldDB" id="A0A4Y3VY55"/>
<dbReference type="RefSeq" id="WP_229866374.1">
    <property type="nucleotide sequence ID" value="NZ_BJND01000135.1"/>
</dbReference>
<dbReference type="InterPro" id="IPR010699">
    <property type="entry name" value="DUF1275"/>
</dbReference>
<dbReference type="Proteomes" id="UP000317881">
    <property type="component" value="Unassembled WGS sequence"/>
</dbReference>
<gene>
    <name evidence="2" type="ORF">SSP24_83260</name>
</gene>
<keyword evidence="1" id="KW-0732">Signal</keyword>
<evidence type="ECO:0000313" key="3">
    <source>
        <dbReference type="Proteomes" id="UP000317881"/>
    </source>
</evidence>
<comment type="caution">
    <text evidence="2">The sequence shown here is derived from an EMBL/GenBank/DDBJ whole genome shotgun (WGS) entry which is preliminary data.</text>
</comment>
<protein>
    <submittedName>
        <fullName evidence="2">Uncharacterized protein</fullName>
    </submittedName>
</protein>
<organism evidence="2 3">
    <name type="scientific">Streptomyces spinoverrucosus</name>
    <dbReference type="NCBI Taxonomy" id="284043"/>
    <lineage>
        <taxon>Bacteria</taxon>
        <taxon>Bacillati</taxon>
        <taxon>Actinomycetota</taxon>
        <taxon>Actinomycetes</taxon>
        <taxon>Kitasatosporales</taxon>
        <taxon>Streptomycetaceae</taxon>
        <taxon>Streptomyces</taxon>
    </lineage>
</organism>
<proteinExistence type="predicted"/>
<dbReference type="EMBL" id="BJND01000135">
    <property type="protein sequence ID" value="GEC10671.1"/>
    <property type="molecule type" value="Genomic_DNA"/>
</dbReference>
<reference evidence="2 3" key="1">
    <citation type="submission" date="2019-06" db="EMBL/GenBank/DDBJ databases">
        <title>Whole genome shotgun sequence of Streptomyces spinoverrucosus NBRC 14228.</title>
        <authorList>
            <person name="Hosoyama A."/>
            <person name="Uohara A."/>
            <person name="Ohji S."/>
            <person name="Ichikawa N."/>
        </authorList>
    </citation>
    <scope>NUCLEOTIDE SEQUENCE [LARGE SCALE GENOMIC DNA]</scope>
    <source>
        <strain evidence="2 3">NBRC 14228</strain>
    </source>
</reference>
<accession>A0A4Y3VY55</accession>
<feature type="signal peptide" evidence="1">
    <location>
        <begin position="1"/>
        <end position="30"/>
    </location>
</feature>
<sequence>MRQYPRHRRPCISLALEAVLLLAAAAVAFAVPHQARNPLIVLTAVAMGIRNGTVRKRRSPT</sequence>
<dbReference type="Pfam" id="PF06912">
    <property type="entry name" value="DUF1275"/>
    <property type="match status" value="1"/>
</dbReference>
<name>A0A4Y3VY55_9ACTN</name>
<evidence type="ECO:0000256" key="1">
    <source>
        <dbReference type="SAM" id="SignalP"/>
    </source>
</evidence>